<dbReference type="SMART" id="SM00028">
    <property type="entry name" value="TPR"/>
    <property type="match status" value="9"/>
</dbReference>
<evidence type="ECO:0000256" key="2">
    <source>
        <dbReference type="SAM" id="MobiDB-lite"/>
    </source>
</evidence>
<dbReference type="Gene3D" id="1.25.40.10">
    <property type="entry name" value="Tetratricopeptide repeat domain"/>
    <property type="match status" value="3"/>
</dbReference>
<accession>A0A9Q0R7W7</accession>
<name>A0A9Q0R7W7_ANAIG</name>
<dbReference type="Pfam" id="PF00069">
    <property type="entry name" value="Pkinase"/>
    <property type="match status" value="1"/>
</dbReference>
<dbReference type="InterPro" id="IPR011009">
    <property type="entry name" value="Kinase-like_dom_sf"/>
</dbReference>
<dbReference type="InterPro" id="IPR050167">
    <property type="entry name" value="Ser_Thr_protein_kinase"/>
</dbReference>
<keyword evidence="5" id="KW-1185">Reference proteome</keyword>
<evidence type="ECO:0000256" key="1">
    <source>
        <dbReference type="PROSITE-ProRule" id="PRU00339"/>
    </source>
</evidence>
<reference evidence="4" key="1">
    <citation type="submission" date="2022-10" db="EMBL/GenBank/DDBJ databases">
        <title>Novel sulphate-reducing endosymbionts in the free-living metamonad Anaeramoeba.</title>
        <authorList>
            <person name="Jerlstrom-Hultqvist J."/>
            <person name="Cepicka I."/>
            <person name="Gallot-Lavallee L."/>
            <person name="Salas-Leiva D."/>
            <person name="Curtis B.A."/>
            <person name="Zahonova K."/>
            <person name="Pipaliya S."/>
            <person name="Dacks J."/>
            <person name="Roger A.J."/>
        </authorList>
    </citation>
    <scope>NUCLEOTIDE SEQUENCE</scope>
    <source>
        <strain evidence="4">BMAN</strain>
    </source>
</reference>
<evidence type="ECO:0000313" key="5">
    <source>
        <dbReference type="Proteomes" id="UP001149090"/>
    </source>
</evidence>
<dbReference type="OMA" id="HSHINEL"/>
<keyword evidence="4" id="KW-0808">Transferase</keyword>
<dbReference type="InterPro" id="IPR008271">
    <property type="entry name" value="Ser/Thr_kinase_AS"/>
</dbReference>
<dbReference type="Gene3D" id="1.10.510.10">
    <property type="entry name" value="Transferase(Phosphotransferase) domain 1"/>
    <property type="match status" value="1"/>
</dbReference>
<feature type="domain" description="Protein kinase" evidence="3">
    <location>
        <begin position="1376"/>
        <end position="1621"/>
    </location>
</feature>
<keyword evidence="4" id="KW-0418">Kinase</keyword>
<dbReference type="GO" id="GO:0004672">
    <property type="term" value="F:protein kinase activity"/>
    <property type="evidence" value="ECO:0007669"/>
    <property type="project" value="InterPro"/>
</dbReference>
<dbReference type="OrthoDB" id="4062651at2759"/>
<feature type="compositionally biased region" description="Basic and acidic residues" evidence="2">
    <location>
        <begin position="161"/>
        <end position="177"/>
    </location>
</feature>
<dbReference type="PANTHER" id="PTHR23257:SF706">
    <property type="entry name" value="PROTO-ONCOGENE SERINE_THREONINE-PROTEIN KINASE MOS"/>
    <property type="match status" value="1"/>
</dbReference>
<evidence type="ECO:0000259" key="3">
    <source>
        <dbReference type="PROSITE" id="PS50011"/>
    </source>
</evidence>
<sequence>MNSEKEKEKQTQKELELKRQFKEEEEKQKQKQLEEEKEIEQTMNNLGFTQQEIFQILIIRKKIIPKKIFKQKFKKLFPLKQFTQDPEYLLIDSTFFKEKAKQTKSQIFYEMANKKLSDILKLPQKKTHSIFKQIHFEIIKIHYNMREFGAAPKTIKTLKKENQKEKRQLKTMKEKSMKNQAKKTKKQNKQNTNQNENITESIENIENKIDSQEIKIMKREIKLDARKLKFDIKMKKFDNRNQTTLKDITEKTLANLDNFIFKDKIKTLYRIARVYYKIHFTDLSEKYFLQIIDFIKIQEIRIKLLEQNSIEKMRKEATTKEKFFNYWKEQKRNCSLIYISSKSNHYHVKIRTKLKGNSKQSIQSLLESLQEVEWSKFAYKINHHKSKTLYLFGKLLKQDKEFQKAREKFLQASLLKDSKVYKSTYEIGLIYEEEKKWRLAITTFIKVQRMEPRFAPSYSGIARCNRKIRKYQPEVILNQVLQIEPSNKSANLEIEIYFFNCWKQNKADKESLKKAKKYLKKAANEKDEVWNYYSGLVYLARKKYSLAEIHLSRCISSNAKYYLAKIKYITGMYEQSLAFLHEIRNLFQFEKKNIEEKKRPKVFFLLAQNYTQLGNQIEEKKFNFFQIMINYSQKSQNNKSQPQHFQSELEQFLKTPKNQSKKQTQEDQKTKYQNEAYKYYFEAIRKRTLSESKKQICYIQIGNLYFNRGYVLNSRQIYEKIEDEPLRFFHLGICDFFTKKYGDAYQNFKNSAAKNNNYHALFFCGLVKYLEYKESLKKGMKNLNNLNNENIQNNLNNENIPEDLNNENIQNNLNNENIPEDLKREQQLITNFFENSLHKLNEIRKNTQEINQINIFTDLNKIAKLYQHSFSNDENQNQNQNENQNEIEIENENEIKIEIENEIEIKIEIENEIENENYNYNYRLKMKNYFILKMKSYFNRFLTKIEEFFQFPFHNPANNQLFQLLSYLFLGFIYFERYENESKCKNQDDSRNMEIYWNKSLENCQKCQELAPQEGFIKMLILSLLSQKKKYEEMRKIIKTPKLVFEEYPESNILYGKIYLKCGKFEKAKSYFQKYLIHIQNQKPKNDKMLSYCYYQLGRVYQKRKNIQQATENYNIATKYDKNNYYASFTKQYLVFLKSLDKNVFFTFLEKMKKELQKKIPKKEKAAILYNLGYITFLINKEDSEEYFRESIRLNNKFKKAHVALFLLFQKRTKFANFSLLEEAMHAYFNNEISKANDLCLRFLEKNEPSQKFFLFLASMTKRIEDKIAKLIKAESFSKDEFEKLNFHFLISRLIQVNEIINENTQLYFRNTMKLYHSENFVSIRITYNLAKMHFFTQDFDKAEKLLEFCIPFPLLCPKAKQLKQIISELKTFSIPEDREHLSAGGFAEIFRAKINDEDVAIKEYLVNQGKDSYDSNIRTLDIAFKEIFLLKRLNHERIVKFKSFSILPSNICLVTKFYHSKDLSTFLKQDIKLTIIQKIEISKGIVAGLNYIHSLGIAHGDIKPENIFLENNSQVAIGDFGSSLLQQRNHQLSSGASPFFVSPEVKMGKSPRKCSDIYSLGTVLYWLFHEELESSPNDQIIIKLKALFDSCMKKSQKERPKIRKVATYLNECLEFVKKDK</sequence>
<gene>
    <name evidence="4" type="ORF">M0811_02325</name>
</gene>
<dbReference type="GO" id="GO:0005524">
    <property type="term" value="F:ATP binding"/>
    <property type="evidence" value="ECO:0007669"/>
    <property type="project" value="InterPro"/>
</dbReference>
<dbReference type="SUPFAM" id="SSF48452">
    <property type="entry name" value="TPR-like"/>
    <property type="match status" value="2"/>
</dbReference>
<dbReference type="GO" id="GO:0007165">
    <property type="term" value="P:signal transduction"/>
    <property type="evidence" value="ECO:0007669"/>
    <property type="project" value="TreeGrafter"/>
</dbReference>
<dbReference type="EMBL" id="JAPDFW010000103">
    <property type="protein sequence ID" value="KAJ5069748.1"/>
    <property type="molecule type" value="Genomic_DNA"/>
</dbReference>
<feature type="compositionally biased region" description="Basic and acidic residues" evidence="2">
    <location>
        <begin position="1"/>
        <end position="34"/>
    </location>
</feature>
<dbReference type="PROSITE" id="PS50005">
    <property type="entry name" value="TPR"/>
    <property type="match status" value="1"/>
</dbReference>
<dbReference type="SMART" id="SM00220">
    <property type="entry name" value="S_TKc"/>
    <property type="match status" value="1"/>
</dbReference>
<dbReference type="GO" id="GO:0005737">
    <property type="term" value="C:cytoplasm"/>
    <property type="evidence" value="ECO:0007669"/>
    <property type="project" value="TreeGrafter"/>
</dbReference>
<feature type="repeat" description="TPR" evidence="1">
    <location>
        <begin position="1091"/>
        <end position="1124"/>
    </location>
</feature>
<dbReference type="InterPro" id="IPR000719">
    <property type="entry name" value="Prot_kinase_dom"/>
</dbReference>
<dbReference type="PROSITE" id="PS50011">
    <property type="entry name" value="PROTEIN_KINASE_DOM"/>
    <property type="match status" value="1"/>
</dbReference>
<organism evidence="4 5">
    <name type="scientific">Anaeramoeba ignava</name>
    <name type="common">Anaerobic marine amoeba</name>
    <dbReference type="NCBI Taxonomy" id="1746090"/>
    <lineage>
        <taxon>Eukaryota</taxon>
        <taxon>Metamonada</taxon>
        <taxon>Anaeramoebidae</taxon>
        <taxon>Anaeramoeba</taxon>
    </lineage>
</organism>
<dbReference type="CDD" id="cd14014">
    <property type="entry name" value="STKc_PknB_like"/>
    <property type="match status" value="1"/>
</dbReference>
<protein>
    <submittedName>
        <fullName evidence="4">Mitogen-activated protein kinase kinase kinase 20-related</fullName>
    </submittedName>
</protein>
<dbReference type="PROSITE" id="PS00108">
    <property type="entry name" value="PROTEIN_KINASE_ST"/>
    <property type="match status" value="1"/>
</dbReference>
<keyword evidence="1" id="KW-0802">TPR repeat</keyword>
<dbReference type="PANTHER" id="PTHR23257">
    <property type="entry name" value="SERINE-THREONINE PROTEIN KINASE"/>
    <property type="match status" value="1"/>
</dbReference>
<dbReference type="SUPFAM" id="SSF56112">
    <property type="entry name" value="Protein kinase-like (PK-like)"/>
    <property type="match status" value="1"/>
</dbReference>
<feature type="region of interest" description="Disordered" evidence="2">
    <location>
        <begin position="161"/>
        <end position="195"/>
    </location>
</feature>
<dbReference type="InterPro" id="IPR019734">
    <property type="entry name" value="TPR_rpt"/>
</dbReference>
<dbReference type="InterPro" id="IPR011990">
    <property type="entry name" value="TPR-like_helical_dom_sf"/>
</dbReference>
<proteinExistence type="predicted"/>
<dbReference type="Pfam" id="PF13181">
    <property type="entry name" value="TPR_8"/>
    <property type="match status" value="1"/>
</dbReference>
<feature type="region of interest" description="Disordered" evidence="2">
    <location>
        <begin position="1"/>
        <end position="36"/>
    </location>
</feature>
<dbReference type="Proteomes" id="UP001149090">
    <property type="component" value="Unassembled WGS sequence"/>
</dbReference>
<evidence type="ECO:0000313" key="4">
    <source>
        <dbReference type="EMBL" id="KAJ5069748.1"/>
    </source>
</evidence>
<comment type="caution">
    <text evidence="4">The sequence shown here is derived from an EMBL/GenBank/DDBJ whole genome shotgun (WGS) entry which is preliminary data.</text>
</comment>